<dbReference type="Proteomes" id="UP000182259">
    <property type="component" value="Chromosome I"/>
</dbReference>
<organism evidence="1 2">
    <name type="scientific">Sungouiella intermedia</name>
    <dbReference type="NCBI Taxonomy" id="45354"/>
    <lineage>
        <taxon>Eukaryota</taxon>
        <taxon>Fungi</taxon>
        <taxon>Dikarya</taxon>
        <taxon>Ascomycota</taxon>
        <taxon>Saccharomycotina</taxon>
        <taxon>Pichiomycetes</taxon>
        <taxon>Metschnikowiaceae</taxon>
        <taxon>Sungouiella</taxon>
    </lineage>
</organism>
<accession>A0A1L0BCA5</accession>
<evidence type="ECO:0000313" key="2">
    <source>
        <dbReference type="Proteomes" id="UP000182259"/>
    </source>
</evidence>
<evidence type="ECO:0000313" key="1">
    <source>
        <dbReference type="EMBL" id="SGZ49054.1"/>
    </source>
</evidence>
<name>A0A1L0BCA5_9ASCO</name>
<protein>
    <submittedName>
        <fullName evidence="1">CIC11C00000001031</fullName>
    </submittedName>
</protein>
<dbReference type="AlphaFoldDB" id="A0A1L0BCA5"/>
<gene>
    <name evidence="1" type="ORF">SAMEA4029009_CIC11G00000001031</name>
</gene>
<proteinExistence type="predicted"/>
<dbReference type="EMBL" id="LT635764">
    <property type="protein sequence ID" value="SGZ49054.1"/>
    <property type="molecule type" value="Genomic_DNA"/>
</dbReference>
<reference evidence="1 2" key="1">
    <citation type="submission" date="2016-10" db="EMBL/GenBank/DDBJ databases">
        <authorList>
            <person name="de Groot N.N."/>
        </authorList>
    </citation>
    <scope>NUCLEOTIDE SEQUENCE [LARGE SCALE GENOMIC DNA]</scope>
    <source>
        <strain evidence="1 2">PYCC 4715</strain>
    </source>
</reference>
<sequence length="77" mass="8949">MRRGRVLVGEEIISWQVFGIDIEFTDLRSERRWASSEPRVAIAHAWAIPSSLLERKSAINVGKERKYARKWAFYSVA</sequence>